<dbReference type="eggNOG" id="COG4110">
    <property type="taxonomic scope" value="Bacteria"/>
</dbReference>
<comment type="caution">
    <text evidence="1">The sequence shown here is derived from an EMBL/GenBank/DDBJ whole genome shotgun (WGS) entry which is preliminary data.</text>
</comment>
<sequence length="201" mass="22866">MPITLEKKGDSHKIDLSKNRVFQQLIVKVNLNWNQKPNQNGGFFAKLIGNDAPDLDLGCMYETVNGDKGVIQPLGGNFGSKHTAPYIFLDKDDRTGAAQEGENMTIYRPETIKRVMFFALIYQGAKDFQSVDGRMIFQISNGEKIYIKLNNPDYERPFCAAAMISNLGSQVKIIKEERYFQGHKFADDYYKFGFEWVPGSK</sequence>
<proteinExistence type="predicted"/>
<dbReference type="Gene3D" id="2.60.60.30">
    <property type="entry name" value="sav2460 like domains"/>
    <property type="match status" value="1"/>
</dbReference>
<keyword evidence="2" id="KW-1185">Reference proteome</keyword>
<dbReference type="EMBL" id="AAXW01000107">
    <property type="protein sequence ID" value="EAZ88093.1"/>
    <property type="molecule type" value="Genomic_DNA"/>
</dbReference>
<evidence type="ECO:0000313" key="1">
    <source>
        <dbReference type="EMBL" id="EAZ88093.1"/>
    </source>
</evidence>
<dbReference type="RefSeq" id="WP_008278815.1">
    <property type="nucleotide sequence ID" value="NZ_AAXW01000107.1"/>
</dbReference>
<name>A3IZJ8_9CHRO</name>
<dbReference type="OrthoDB" id="4123258at2"/>
<organism evidence="1 2">
    <name type="scientific">Crocosphaera chwakensis CCY0110</name>
    <dbReference type="NCBI Taxonomy" id="391612"/>
    <lineage>
        <taxon>Bacteria</taxon>
        <taxon>Bacillati</taxon>
        <taxon>Cyanobacteriota</taxon>
        <taxon>Cyanophyceae</taxon>
        <taxon>Oscillatoriophycideae</taxon>
        <taxon>Chroococcales</taxon>
        <taxon>Aphanothecaceae</taxon>
        <taxon>Crocosphaera</taxon>
        <taxon>Crocosphaera chwakensis</taxon>
    </lineage>
</organism>
<reference evidence="1 2" key="1">
    <citation type="submission" date="2007-03" db="EMBL/GenBank/DDBJ databases">
        <authorList>
            <person name="Stal L."/>
            <person name="Ferriera S."/>
            <person name="Johnson J."/>
            <person name="Kravitz S."/>
            <person name="Beeson K."/>
            <person name="Sutton G."/>
            <person name="Rogers Y.-H."/>
            <person name="Friedman R."/>
            <person name="Frazier M."/>
            <person name="Venter J.C."/>
        </authorList>
    </citation>
    <scope>NUCLEOTIDE SEQUENCE [LARGE SCALE GENOMIC DNA]</scope>
    <source>
        <strain evidence="1 2">CCY0110</strain>
    </source>
</reference>
<protein>
    <submittedName>
        <fullName evidence="1">Tellurium resistance protein TerA</fullName>
    </submittedName>
</protein>
<gene>
    <name evidence="1" type="ORF">CY0110_14145</name>
</gene>
<accession>A3IZJ8</accession>
<dbReference type="AlphaFoldDB" id="A3IZJ8"/>
<evidence type="ECO:0000313" key="2">
    <source>
        <dbReference type="Proteomes" id="UP000003781"/>
    </source>
</evidence>
<dbReference type="Proteomes" id="UP000003781">
    <property type="component" value="Unassembled WGS sequence"/>
</dbReference>